<evidence type="ECO:0000313" key="1">
    <source>
        <dbReference type="EMBL" id="PSN59787.1"/>
    </source>
</evidence>
<name>A0A2T2N2X4_CORCC</name>
<proteinExistence type="predicted"/>
<dbReference type="AlphaFoldDB" id="A0A2T2N2X4"/>
<reference evidence="1 2" key="1">
    <citation type="journal article" date="2018" name="Front. Microbiol.">
        <title>Genome-Wide Analysis of Corynespora cassiicola Leaf Fall Disease Putative Effectors.</title>
        <authorList>
            <person name="Lopez D."/>
            <person name="Ribeiro S."/>
            <person name="Label P."/>
            <person name="Fumanal B."/>
            <person name="Venisse J.S."/>
            <person name="Kohler A."/>
            <person name="de Oliveira R.R."/>
            <person name="Labutti K."/>
            <person name="Lipzen A."/>
            <person name="Lail K."/>
            <person name="Bauer D."/>
            <person name="Ohm R.A."/>
            <person name="Barry K.W."/>
            <person name="Spatafora J."/>
            <person name="Grigoriev I.V."/>
            <person name="Martin F.M."/>
            <person name="Pujade-Renaud V."/>
        </authorList>
    </citation>
    <scope>NUCLEOTIDE SEQUENCE [LARGE SCALE GENOMIC DNA]</scope>
    <source>
        <strain evidence="1 2">Philippines</strain>
    </source>
</reference>
<protein>
    <submittedName>
        <fullName evidence="1">Uncharacterized protein</fullName>
    </submittedName>
</protein>
<sequence>MGCPYASLLGSRFTPNLTSIEFHRVSISSRDFEQILARPIFENLKCLRVVDVGYRWRGTSRWRVDIPRTNYGNLLGQLAQLGLGQGPLAANTPALEEFEWSNQAFNRSTYNTFPLPLGSFVGLNNLTTLKVGWFLLTKFDAWRSLRLPKQFKDPTGHLPQSRKRLHVTNMSWIETDAKILELKYLKENLNAGFDILLNTALSFHHDAHQCAEFFLTVRMIDAVEKETFEMQREAVKCMSMIADAMAEMGICLKVFRRGVEFEEETLLDKLLVAANFTESQPH</sequence>
<dbReference type="EMBL" id="KZ678153">
    <property type="protein sequence ID" value="PSN59787.1"/>
    <property type="molecule type" value="Genomic_DNA"/>
</dbReference>
<accession>A0A2T2N2X4</accession>
<gene>
    <name evidence="1" type="ORF">BS50DRAFT_594425</name>
</gene>
<evidence type="ECO:0000313" key="2">
    <source>
        <dbReference type="Proteomes" id="UP000240883"/>
    </source>
</evidence>
<dbReference type="Proteomes" id="UP000240883">
    <property type="component" value="Unassembled WGS sequence"/>
</dbReference>
<organism evidence="1 2">
    <name type="scientific">Corynespora cassiicola Philippines</name>
    <dbReference type="NCBI Taxonomy" id="1448308"/>
    <lineage>
        <taxon>Eukaryota</taxon>
        <taxon>Fungi</taxon>
        <taxon>Dikarya</taxon>
        <taxon>Ascomycota</taxon>
        <taxon>Pezizomycotina</taxon>
        <taxon>Dothideomycetes</taxon>
        <taxon>Pleosporomycetidae</taxon>
        <taxon>Pleosporales</taxon>
        <taxon>Corynesporascaceae</taxon>
        <taxon>Corynespora</taxon>
    </lineage>
</organism>
<keyword evidence="2" id="KW-1185">Reference proteome</keyword>